<accession>H8XSU0</accession>
<evidence type="ECO:0000256" key="1">
    <source>
        <dbReference type="SAM" id="Phobius"/>
    </source>
</evidence>
<evidence type="ECO:0000313" key="2">
    <source>
        <dbReference type="EMBL" id="CCG53482.1"/>
    </source>
</evidence>
<reference evidence="3" key="2">
    <citation type="submission" date="2012-03" db="EMBL/GenBank/DDBJ databases">
        <title>Complete genome sequence of Flavobacterium indicum GPTSA100-9T, isolated from warm spring water.</title>
        <authorList>
            <person name="Barbier P."/>
            <person name="Houel A."/>
            <person name="Loux V."/>
            <person name="Poulain J."/>
            <person name="Bernardet J.-F."/>
            <person name="Touchon M."/>
            <person name="Duchaud E."/>
        </authorList>
    </citation>
    <scope>NUCLEOTIDE SEQUENCE [LARGE SCALE GENOMIC DNA]</scope>
    <source>
        <strain evidence="3">DSM 17447 / CIP 109464 / GPTSA100-9</strain>
    </source>
</reference>
<sequence>MKSYFKFLLFVTLIYLSVFYLISLKYGLPPFNFGYTIGFPTMYYQFETRNDTHHGFMGLMSVFWNICIISVISYLTMVINKKLKKQ</sequence>
<dbReference type="AlphaFoldDB" id="H8XSU0"/>
<dbReference type="RefSeq" id="WP_014388607.1">
    <property type="nucleotide sequence ID" value="NC_017025.1"/>
</dbReference>
<proteinExistence type="predicted"/>
<dbReference type="KEGG" id="fin:KQS_07655"/>
<keyword evidence="1" id="KW-1133">Transmembrane helix</keyword>
<protein>
    <submittedName>
        <fullName evidence="2">Hypothetical transmembrane protein</fullName>
    </submittedName>
</protein>
<keyword evidence="1 2" id="KW-0812">Transmembrane</keyword>
<organism evidence="2 3">
    <name type="scientific">Flavobacterium indicum (strain DSM 17447 / CIP 109464 / GPTSA100-9)</name>
    <dbReference type="NCBI Taxonomy" id="1094466"/>
    <lineage>
        <taxon>Bacteria</taxon>
        <taxon>Pseudomonadati</taxon>
        <taxon>Bacteroidota</taxon>
        <taxon>Flavobacteriia</taxon>
        <taxon>Flavobacteriales</taxon>
        <taxon>Flavobacteriaceae</taxon>
        <taxon>Flavobacterium</taxon>
    </lineage>
</organism>
<keyword evidence="1" id="KW-0472">Membrane</keyword>
<feature type="transmembrane region" description="Helical" evidence="1">
    <location>
        <begin position="7"/>
        <end position="28"/>
    </location>
</feature>
<dbReference type="EMBL" id="HE774682">
    <property type="protein sequence ID" value="CCG53482.1"/>
    <property type="molecule type" value="Genomic_DNA"/>
</dbReference>
<dbReference type="Proteomes" id="UP000007599">
    <property type="component" value="Chromosome I"/>
</dbReference>
<gene>
    <name evidence="2" type="ordered locus">KQS_07655</name>
</gene>
<dbReference type="HOGENOM" id="CLU_2493317_0_0_10"/>
<evidence type="ECO:0000313" key="3">
    <source>
        <dbReference type="Proteomes" id="UP000007599"/>
    </source>
</evidence>
<reference evidence="2 3" key="1">
    <citation type="journal article" date="2012" name="J. Bacteriol.">
        <title>Complete Genome Sequence of Flavobacterium indicum GPSTA100-9T, Isolated from Warm Spring Water.</title>
        <authorList>
            <person name="Barbier P."/>
            <person name="Houel A."/>
            <person name="Loux V."/>
            <person name="Poulain J."/>
            <person name="Bernardet J.F."/>
            <person name="Touchon M."/>
            <person name="Duchaud E."/>
        </authorList>
    </citation>
    <scope>NUCLEOTIDE SEQUENCE [LARGE SCALE GENOMIC DNA]</scope>
    <source>
        <strain evidence="3">DSM 17447 / CIP 109464 / GPTSA100-9</strain>
    </source>
</reference>
<dbReference type="OrthoDB" id="10001577at2"/>
<name>H8XSU0_FLAIG</name>
<keyword evidence="3" id="KW-1185">Reference proteome</keyword>
<feature type="transmembrane region" description="Helical" evidence="1">
    <location>
        <begin position="56"/>
        <end position="79"/>
    </location>
</feature>